<comment type="caution">
    <text evidence="1">The sequence shown here is derived from an EMBL/GenBank/DDBJ whole genome shotgun (WGS) entry which is preliminary data.</text>
</comment>
<gene>
    <name evidence="1" type="ORF">VNO77_04429</name>
</gene>
<keyword evidence="2" id="KW-1185">Reference proteome</keyword>
<proteinExistence type="predicted"/>
<dbReference type="AlphaFoldDB" id="A0AAN9N254"/>
<evidence type="ECO:0000313" key="2">
    <source>
        <dbReference type="Proteomes" id="UP001367508"/>
    </source>
</evidence>
<accession>A0AAN9N254</accession>
<dbReference type="EMBL" id="JAYMYQ010000001">
    <property type="protein sequence ID" value="KAK7362319.1"/>
    <property type="molecule type" value="Genomic_DNA"/>
</dbReference>
<organism evidence="1 2">
    <name type="scientific">Canavalia gladiata</name>
    <name type="common">Sword bean</name>
    <name type="synonym">Dolichos gladiatus</name>
    <dbReference type="NCBI Taxonomy" id="3824"/>
    <lineage>
        <taxon>Eukaryota</taxon>
        <taxon>Viridiplantae</taxon>
        <taxon>Streptophyta</taxon>
        <taxon>Embryophyta</taxon>
        <taxon>Tracheophyta</taxon>
        <taxon>Spermatophyta</taxon>
        <taxon>Magnoliopsida</taxon>
        <taxon>eudicotyledons</taxon>
        <taxon>Gunneridae</taxon>
        <taxon>Pentapetalae</taxon>
        <taxon>rosids</taxon>
        <taxon>fabids</taxon>
        <taxon>Fabales</taxon>
        <taxon>Fabaceae</taxon>
        <taxon>Papilionoideae</taxon>
        <taxon>50 kb inversion clade</taxon>
        <taxon>NPAAA clade</taxon>
        <taxon>indigoferoid/millettioid clade</taxon>
        <taxon>Phaseoleae</taxon>
        <taxon>Canavalia</taxon>
    </lineage>
</organism>
<dbReference type="Proteomes" id="UP001367508">
    <property type="component" value="Unassembled WGS sequence"/>
</dbReference>
<name>A0AAN9N254_CANGL</name>
<reference evidence="1 2" key="1">
    <citation type="submission" date="2024-01" db="EMBL/GenBank/DDBJ databases">
        <title>The genomes of 5 underutilized Papilionoideae crops provide insights into root nodulation and disease resistanc.</title>
        <authorList>
            <person name="Jiang F."/>
        </authorList>
    </citation>
    <scope>NUCLEOTIDE SEQUENCE [LARGE SCALE GENOMIC DNA]</scope>
    <source>
        <strain evidence="1">LVBAO_FW01</strain>
        <tissue evidence="1">Leaves</tissue>
    </source>
</reference>
<protein>
    <submittedName>
        <fullName evidence="1">Uncharacterized protein</fullName>
    </submittedName>
</protein>
<sequence length="121" mass="14244">MSPRELVHEDMDRWRPYALNVNYQLMAHELILTHGSWFANKLDWNFESHSVILVYDKSAAYPFLFMKSITVHEFASKGVSSQLTQHWPIADWYDMKIPPVPRFKWLSRFGSVTSLSHSKTD</sequence>
<evidence type="ECO:0000313" key="1">
    <source>
        <dbReference type="EMBL" id="KAK7362319.1"/>
    </source>
</evidence>